<dbReference type="EMBL" id="JAAPAO010000139">
    <property type="protein sequence ID" value="KAF4671256.1"/>
    <property type="molecule type" value="Genomic_DNA"/>
</dbReference>
<dbReference type="InterPro" id="IPR020103">
    <property type="entry name" value="PsdUridine_synth_cat_dom_sf"/>
</dbReference>
<gene>
    <name evidence="1" type="ORF">FOL47_001600</name>
</gene>
<reference evidence="1 2" key="1">
    <citation type="submission" date="2020-04" db="EMBL/GenBank/DDBJ databases">
        <title>Perkinsus chesapeaki whole genome sequence.</title>
        <authorList>
            <person name="Bogema D.R."/>
        </authorList>
    </citation>
    <scope>NUCLEOTIDE SEQUENCE [LARGE SCALE GENOMIC DNA]</scope>
    <source>
        <strain evidence="1">ATCC PRA-425</strain>
    </source>
</reference>
<organism evidence="1 2">
    <name type="scientific">Perkinsus chesapeaki</name>
    <name type="common">Clam parasite</name>
    <name type="synonym">Perkinsus andrewsi</name>
    <dbReference type="NCBI Taxonomy" id="330153"/>
    <lineage>
        <taxon>Eukaryota</taxon>
        <taxon>Sar</taxon>
        <taxon>Alveolata</taxon>
        <taxon>Perkinsozoa</taxon>
        <taxon>Perkinsea</taxon>
        <taxon>Perkinsida</taxon>
        <taxon>Perkinsidae</taxon>
        <taxon>Perkinsus</taxon>
    </lineage>
</organism>
<dbReference type="Gene3D" id="3.30.2350.10">
    <property type="entry name" value="Pseudouridine synthase"/>
    <property type="match status" value="1"/>
</dbReference>
<dbReference type="GO" id="GO:0003723">
    <property type="term" value="F:RNA binding"/>
    <property type="evidence" value="ECO:0007669"/>
    <property type="project" value="InterPro"/>
</dbReference>
<name>A0A7J6MIJ7_PERCH</name>
<protein>
    <submittedName>
        <fullName evidence="1">Uncharacterized protein</fullName>
    </submittedName>
</protein>
<dbReference type="SUPFAM" id="SSF55120">
    <property type="entry name" value="Pseudouridine synthase"/>
    <property type="match status" value="1"/>
</dbReference>
<dbReference type="AlphaFoldDB" id="A0A7J6MIJ7"/>
<evidence type="ECO:0000313" key="2">
    <source>
        <dbReference type="Proteomes" id="UP000591131"/>
    </source>
</evidence>
<dbReference type="GO" id="GO:0001522">
    <property type="term" value="P:pseudouridine synthesis"/>
    <property type="evidence" value="ECO:0007669"/>
    <property type="project" value="InterPro"/>
</dbReference>
<accession>A0A7J6MIJ7</accession>
<sequence length="276" mass="31248">MLRFTRARLYASAEFKLQLPRSAHTVYLALLSGQFGATLSTLVCRVPICKPTQGDRGYRLGGGQSQGRTAITVIHPVSEHHIALHGEKYPVTLCEMRPITHIPDQLKLHAVATGHPLFGDYYYTNDRVLDAHYESGKLYTMPRGLEGPAIQPWLSAPGVWHEEHIKSLKPRPVGDESSGPRIVRWPSRATPLLSEADEVPEILEEIVMEDQLSSLVGTSPMMPYESALRELVDIEPLVREWGFNEEDDVEIGQVKDPRYSDRDVFFDQPRKWVRKL</sequence>
<comment type="caution">
    <text evidence="1">The sequence shown here is derived from an EMBL/GenBank/DDBJ whole genome shotgun (WGS) entry which is preliminary data.</text>
</comment>
<proteinExistence type="predicted"/>
<dbReference type="Proteomes" id="UP000591131">
    <property type="component" value="Unassembled WGS sequence"/>
</dbReference>
<dbReference type="OrthoDB" id="418349at2759"/>
<evidence type="ECO:0000313" key="1">
    <source>
        <dbReference type="EMBL" id="KAF4671256.1"/>
    </source>
</evidence>
<keyword evidence="2" id="KW-1185">Reference proteome</keyword>
<dbReference type="GO" id="GO:0009982">
    <property type="term" value="F:pseudouridine synthase activity"/>
    <property type="evidence" value="ECO:0007669"/>
    <property type="project" value="InterPro"/>
</dbReference>